<dbReference type="EMBL" id="CP003985">
    <property type="protein sequence ID" value="AGF79827.1"/>
    <property type="molecule type" value="Genomic_DNA"/>
</dbReference>
<proteinExistence type="predicted"/>
<keyword evidence="2" id="KW-1185">Reference proteome</keyword>
<sequence>MVVTCLGIVPGFSMENTHMPGYDDLYQLFDYNRLRGELTLEHEEYPEILGTLILDNENLYTETPGSLTNKTSVYRAFLEYKGAKHFWVVGKQRIPLGVGRFWNPIDVFNPIDIESIEPNERPGTNSVHYEYALSRLSSVNATLARGKGAIRLKGYLDFADLALVGEWDEDENLDIIGWEAEGEFAGTGIELRSEGGSFHNRKTGERHTEFIFGADYGFANSLVLTGEYHYVDVSRHDELGLSVSFQPTMLWSCFLTTVTDLDDGSGFVSPAVEYSLSDEMTLSGGAFFYHGSGDSRYENTPERLYIRWFVHF</sequence>
<gene>
    <name evidence="1" type="ordered locus">UWK_03300</name>
</gene>
<protein>
    <recommendedName>
        <fullName evidence="3">Alginate export domain-containing protein</fullName>
    </recommendedName>
</protein>
<evidence type="ECO:0008006" key="3">
    <source>
        <dbReference type="Google" id="ProtNLM"/>
    </source>
</evidence>
<dbReference type="KEGG" id="dsf:UWK_03300"/>
<evidence type="ECO:0000313" key="2">
    <source>
        <dbReference type="Proteomes" id="UP000011721"/>
    </source>
</evidence>
<organism evidence="1 2">
    <name type="scientific">Desulfocapsa sulfexigens (strain DSM 10523 / SB164P1)</name>
    <dbReference type="NCBI Taxonomy" id="1167006"/>
    <lineage>
        <taxon>Bacteria</taxon>
        <taxon>Pseudomonadati</taxon>
        <taxon>Thermodesulfobacteriota</taxon>
        <taxon>Desulfobulbia</taxon>
        <taxon>Desulfobulbales</taxon>
        <taxon>Desulfocapsaceae</taxon>
        <taxon>Desulfocapsa</taxon>
    </lineage>
</organism>
<dbReference type="HOGENOM" id="CLU_890615_0_0_7"/>
<dbReference type="AlphaFoldDB" id="M1PE18"/>
<accession>M1PE18</accession>
<dbReference type="Proteomes" id="UP000011721">
    <property type="component" value="Chromosome"/>
</dbReference>
<evidence type="ECO:0000313" key="1">
    <source>
        <dbReference type="EMBL" id="AGF79827.1"/>
    </source>
</evidence>
<dbReference type="STRING" id="1167006.UWK_03300"/>
<name>M1PE18_DESSD</name>
<reference evidence="2" key="1">
    <citation type="journal article" date="2013" name="Stand. Genomic Sci.">
        <title>Complete genome sequence of Desulfocapsa sulfexigens, a marine deltaproteobacterium specialized in disproportionating inorganic sulfur compounds.</title>
        <authorList>
            <person name="Finster K.W."/>
            <person name="Kjeldsen K.U."/>
            <person name="Kube M."/>
            <person name="Reinhardt R."/>
            <person name="Mussmann M."/>
            <person name="Amann R."/>
            <person name="Schreiber L."/>
        </authorList>
    </citation>
    <scope>NUCLEOTIDE SEQUENCE [LARGE SCALE GENOMIC DNA]</scope>
    <source>
        <strain evidence="2">DSM 10523 / SB164P1</strain>
    </source>
</reference>